<protein>
    <submittedName>
        <fullName evidence="7">Putative nuclear matrix constituent protein 1-like protein</fullName>
    </submittedName>
</protein>
<proteinExistence type="inferred from homology"/>
<feature type="compositionally biased region" description="Polar residues" evidence="6">
    <location>
        <begin position="25"/>
        <end position="40"/>
    </location>
</feature>
<evidence type="ECO:0000256" key="1">
    <source>
        <dbReference type="ARBA" id="ARBA00023054"/>
    </source>
</evidence>
<dbReference type="PANTHER" id="PTHR31908:SF11">
    <property type="entry name" value="PROTEIN CROWDED NUCLEI 1"/>
    <property type="match status" value="1"/>
</dbReference>
<dbReference type="InterPro" id="IPR040418">
    <property type="entry name" value="CRWN"/>
</dbReference>
<feature type="region of interest" description="Disordered" evidence="6">
    <location>
        <begin position="896"/>
        <end position="947"/>
    </location>
</feature>
<evidence type="ECO:0000313" key="7">
    <source>
        <dbReference type="EMBL" id="MBX29538.1"/>
    </source>
</evidence>
<feature type="compositionally biased region" description="Basic and acidic residues" evidence="6">
    <location>
        <begin position="1103"/>
        <end position="1117"/>
    </location>
</feature>
<dbReference type="GO" id="GO:0005652">
    <property type="term" value="C:nuclear lamina"/>
    <property type="evidence" value="ECO:0007669"/>
    <property type="project" value="UniProtKB-SubCell"/>
</dbReference>
<feature type="coiled-coil region" evidence="5">
    <location>
        <begin position="201"/>
        <end position="361"/>
    </location>
</feature>
<feature type="region of interest" description="Disordered" evidence="6">
    <location>
        <begin position="1132"/>
        <end position="1183"/>
    </location>
</feature>
<feature type="region of interest" description="Disordered" evidence="6">
    <location>
        <begin position="572"/>
        <end position="591"/>
    </location>
</feature>
<evidence type="ECO:0000256" key="4">
    <source>
        <dbReference type="ARBA" id="ARBA00024208"/>
    </source>
</evidence>
<dbReference type="PANTHER" id="PTHR31908">
    <property type="entry name" value="PROTEIN CROWDED NUCLEI 4"/>
    <property type="match status" value="1"/>
</dbReference>
<feature type="compositionally biased region" description="Polar residues" evidence="6">
    <location>
        <begin position="899"/>
        <end position="912"/>
    </location>
</feature>
<feature type="compositionally biased region" description="Basic residues" evidence="6">
    <location>
        <begin position="932"/>
        <end position="945"/>
    </location>
</feature>
<feature type="compositionally biased region" description="Basic and acidic residues" evidence="6">
    <location>
        <begin position="967"/>
        <end position="987"/>
    </location>
</feature>
<dbReference type="GO" id="GO:0006997">
    <property type="term" value="P:nucleus organization"/>
    <property type="evidence" value="ECO:0007669"/>
    <property type="project" value="InterPro"/>
</dbReference>
<dbReference type="EMBL" id="GGEC01049054">
    <property type="protein sequence ID" value="MBX29538.1"/>
    <property type="molecule type" value="Transcribed_RNA"/>
</dbReference>
<name>A0A2P2MH22_RHIMU</name>
<feature type="compositionally biased region" description="Acidic residues" evidence="6">
    <location>
        <begin position="1153"/>
        <end position="1163"/>
    </location>
</feature>
<evidence type="ECO:0000256" key="5">
    <source>
        <dbReference type="SAM" id="Coils"/>
    </source>
</evidence>
<evidence type="ECO:0000256" key="2">
    <source>
        <dbReference type="ARBA" id="ARBA00023242"/>
    </source>
</evidence>
<keyword evidence="1 5" id="KW-0175">Coiled coil</keyword>
<reference evidence="7" key="1">
    <citation type="submission" date="2018-02" db="EMBL/GenBank/DDBJ databases">
        <title>Rhizophora mucronata_Transcriptome.</title>
        <authorList>
            <person name="Meera S.P."/>
            <person name="Sreeshan A."/>
            <person name="Augustine A."/>
        </authorList>
    </citation>
    <scope>NUCLEOTIDE SEQUENCE</scope>
    <source>
        <tissue evidence="7">Leaf</tissue>
    </source>
</reference>
<feature type="region of interest" description="Disordered" evidence="6">
    <location>
        <begin position="1"/>
        <end position="45"/>
    </location>
</feature>
<accession>A0A2P2MH22</accession>
<comment type="subcellular location">
    <subcellularLocation>
        <location evidence="3">Nucleus lamina</location>
    </subcellularLocation>
</comment>
<comment type="similarity">
    <text evidence="4">Belongs to the CRWN family.</text>
</comment>
<evidence type="ECO:0000256" key="6">
    <source>
        <dbReference type="SAM" id="MobiDB-lite"/>
    </source>
</evidence>
<feature type="coiled-coil region" evidence="5">
    <location>
        <begin position="109"/>
        <end position="140"/>
    </location>
</feature>
<sequence length="1183" mass="135584">MFTPQRKVWPGGLSLTPRSDAQKKSLGTGSDPNLNSNGPSSHMKFRDGSVFKGKSVALVAEPATPNGVGLALDGEGLAEKVSRLENELFEYQYNMGLLLIEKREWASKYQGLEQAIGETKDALKQERAAHLIAISDAEKREENLRKALGVEKECVLDLEKVVREMRSENAEIKFTADSKFAEANALSASIEEKSLEIEAKLHAADAKLAEINRKSSEIERKSQEVESREAALRREHLSFVSGREAHEGDLSKQREELREWERKLQEGEERLSKAQRIINQREERANENDRIFKQKENDLEEARKKIEEGNKILKKKEEDISSRLASLTLKEKEFDTTRKKLEKKEGELRAWEEQLNDRERVEIQKLIDEHNAIIDGKKREFELEVEQRRKSVDEDLQSKLILVEKKEAEIKHMEEKVVKREQALDKKLEKLKEKEKEFESKMNALKEREKTFRSEVESFETEKKQLQLDREDILNLKAEIERIRAANEEQLLQIREEKDRLKVSEEERSEHTRLQSELKQEIEKCRLQEELLLKEMEDLKRQKENFERQWEELDEKRSEIEKVARSISEQKEKFEKQKLSEEERMKREKQATEDYVKRELEALEVAKESFEANMEHERNVTVEKAQTERNQMLLDLEQQKSVFENDMQKRQEEMEKLLQDKKKSFDDERERELKNLNFLRDVAKREMDDLKAERLRMEKERQEIGENKIHIQKQQIEIREDIDKLGELSRKLKEHRQQLVKEKERFILFVEQHKSCKGCSELTSEFVLSDLISSQEIENSGAIPVPRTAPVAGGASGDMAASKSKECEISPTAVRSVSPVSWLRECTSKILMFSPSKRDQRAAVEDMNRGSSVSALQVNIEEPSKRLDFKDNEAELSFAIVNNSVDVQRVQIDRDAETSQDLSVEYQSNVNSKEPECQEDSQASDLKFGYQPRKRGRPRVSRTRSVKAVVQDVKAIPGEALEINDTEDSHLPKAESHDGSRLADKETLGNSRKRNRAHTSQATRSEHDVGDSEGNSGSVTAGGHKRIRQKVSPVRAPGKARYNLRRRKLGGKAITSRALGDLNNDNENKSEGAAGPEHGSILRAAAAASTGVASDTDGSSHFVRSEKASDFRNGDADTTRKLVEKAALSEELNGPIEYAIAEQNASESHRDNDDEDDGDDDGGESEHPGEVSIGKKLWTFFTT</sequence>
<organism evidence="7">
    <name type="scientific">Rhizophora mucronata</name>
    <name type="common">Asiatic mangrove</name>
    <dbReference type="NCBI Taxonomy" id="61149"/>
    <lineage>
        <taxon>Eukaryota</taxon>
        <taxon>Viridiplantae</taxon>
        <taxon>Streptophyta</taxon>
        <taxon>Embryophyta</taxon>
        <taxon>Tracheophyta</taxon>
        <taxon>Spermatophyta</taxon>
        <taxon>Magnoliopsida</taxon>
        <taxon>eudicotyledons</taxon>
        <taxon>Gunneridae</taxon>
        <taxon>Pentapetalae</taxon>
        <taxon>rosids</taxon>
        <taxon>fabids</taxon>
        <taxon>Malpighiales</taxon>
        <taxon>Rhizophoraceae</taxon>
        <taxon>Rhizophora</taxon>
    </lineage>
</organism>
<dbReference type="AlphaFoldDB" id="A0A2P2MH22"/>
<keyword evidence="2" id="KW-0539">Nucleus</keyword>
<evidence type="ECO:0000256" key="3">
    <source>
        <dbReference type="ARBA" id="ARBA00024186"/>
    </source>
</evidence>
<feature type="region of interest" description="Disordered" evidence="6">
    <location>
        <begin position="960"/>
        <end position="1117"/>
    </location>
</feature>